<reference evidence="2" key="2">
    <citation type="submission" date="2025-09" db="UniProtKB">
        <authorList>
            <consortium name="Ensembl"/>
        </authorList>
    </citation>
    <scope>IDENTIFICATION</scope>
</reference>
<name>A0A3Q3W7F6_MOLML</name>
<proteinExistence type="predicted"/>
<evidence type="ECO:0000259" key="1">
    <source>
        <dbReference type="Pfam" id="PF12130"/>
    </source>
</evidence>
<dbReference type="Pfam" id="PF12130">
    <property type="entry name" value="bMERB_dom"/>
    <property type="match status" value="1"/>
</dbReference>
<sequence length="167" mass="19320">RGWTCVWMCSHGSAEWKGWGLTEDVISMANSTITIEDIEGELCRIEQIREILMRRESELRYMMDDIQLCKEITRLKTELQKLVSVPCKQEVKSKNQIRYLYNLTQDARTQLKYNVKYQRNGPLKNQKMASKSQQTSALFISKTGFTLLTDCCGFNCSITILPACVYV</sequence>
<evidence type="ECO:0000313" key="2">
    <source>
        <dbReference type="Ensembl" id="ENSMMOP00000010258.1"/>
    </source>
</evidence>
<keyword evidence="3" id="KW-1185">Reference proteome</keyword>
<dbReference type="STRING" id="94237.ENSMMOP00000010258"/>
<protein>
    <recommendedName>
        <fullName evidence="1">BMERB domain-containing protein</fullName>
    </recommendedName>
</protein>
<organism evidence="2 3">
    <name type="scientific">Mola mola</name>
    <name type="common">Ocean sunfish</name>
    <name type="synonym">Tetraodon mola</name>
    <dbReference type="NCBI Taxonomy" id="94237"/>
    <lineage>
        <taxon>Eukaryota</taxon>
        <taxon>Metazoa</taxon>
        <taxon>Chordata</taxon>
        <taxon>Craniata</taxon>
        <taxon>Vertebrata</taxon>
        <taxon>Euteleostomi</taxon>
        <taxon>Actinopterygii</taxon>
        <taxon>Neopterygii</taxon>
        <taxon>Teleostei</taxon>
        <taxon>Neoteleostei</taxon>
        <taxon>Acanthomorphata</taxon>
        <taxon>Eupercaria</taxon>
        <taxon>Tetraodontiformes</taxon>
        <taxon>Molidae</taxon>
        <taxon>Mola</taxon>
    </lineage>
</organism>
<dbReference type="InterPro" id="IPR040127">
    <property type="entry name" value="BMERB"/>
</dbReference>
<dbReference type="AlphaFoldDB" id="A0A3Q3W7F6"/>
<evidence type="ECO:0000313" key="3">
    <source>
        <dbReference type="Proteomes" id="UP000261620"/>
    </source>
</evidence>
<dbReference type="Proteomes" id="UP000261620">
    <property type="component" value="Unplaced"/>
</dbReference>
<feature type="domain" description="BMERB" evidence="1">
    <location>
        <begin position="36"/>
        <end position="90"/>
    </location>
</feature>
<dbReference type="Ensembl" id="ENSMMOT00000010438.1">
    <property type="protein sequence ID" value="ENSMMOP00000010258.1"/>
    <property type="gene ID" value="ENSMMOG00000007919.1"/>
</dbReference>
<dbReference type="SMART" id="SM01203">
    <property type="entry name" value="DUF3585"/>
    <property type="match status" value="1"/>
</dbReference>
<accession>A0A3Q3W7F6</accession>
<dbReference type="InterPro" id="IPR022735">
    <property type="entry name" value="bMERB_dom"/>
</dbReference>
<dbReference type="PANTHER" id="PTHR22704">
    <property type="entry name" value="BMERB DOMAIN-CONTAINING PROTEIN 1-RELATED"/>
    <property type="match status" value="1"/>
</dbReference>
<dbReference type="OMA" id="FRKEKPM"/>
<reference evidence="2" key="1">
    <citation type="submission" date="2025-08" db="UniProtKB">
        <authorList>
            <consortium name="Ensembl"/>
        </authorList>
    </citation>
    <scope>IDENTIFICATION</scope>
</reference>